<dbReference type="AlphaFoldDB" id="A0AA38UF60"/>
<accession>A0AA38UF60</accession>
<proteinExistence type="predicted"/>
<sequence>MRSRPTLFPCALLTFCREASVMLQSTAALNPPGYLPRNYTESVQVYCSKHTANVSQDWQGNCPYLFIDIPRVTICFCHLGISVNIDHYRLFQNLNMNCVAKLRVSATMTTYRISMLQAGFLDPDNYTNPRPNVSRVHLGVRLCFTAVIQTLLPPQNRCVLAIFST</sequence>
<name>A0AA38UF60_9AGAR</name>
<gene>
    <name evidence="1" type="ORF">F5878DRAFT_132647</name>
</gene>
<dbReference type="EMBL" id="MU806138">
    <property type="protein sequence ID" value="KAJ3839264.1"/>
    <property type="molecule type" value="Genomic_DNA"/>
</dbReference>
<dbReference type="Proteomes" id="UP001163846">
    <property type="component" value="Unassembled WGS sequence"/>
</dbReference>
<reference evidence="1" key="1">
    <citation type="submission" date="2022-08" db="EMBL/GenBank/DDBJ databases">
        <authorList>
            <consortium name="DOE Joint Genome Institute"/>
            <person name="Min B."/>
            <person name="Riley R."/>
            <person name="Sierra-Patev S."/>
            <person name="Naranjo-Ortiz M."/>
            <person name="Looney B."/>
            <person name="Konkel Z."/>
            <person name="Slot J.C."/>
            <person name="Sakamoto Y."/>
            <person name="Steenwyk J.L."/>
            <person name="Rokas A."/>
            <person name="Carro J."/>
            <person name="Camarero S."/>
            <person name="Ferreira P."/>
            <person name="Molpeceres G."/>
            <person name="Ruiz-Duenas F.J."/>
            <person name="Serrano A."/>
            <person name="Henrissat B."/>
            <person name="Drula E."/>
            <person name="Hughes K.W."/>
            <person name="Mata J.L."/>
            <person name="Ishikawa N.K."/>
            <person name="Vargas-Isla R."/>
            <person name="Ushijima S."/>
            <person name="Smith C.A."/>
            <person name="Ahrendt S."/>
            <person name="Andreopoulos W."/>
            <person name="He G."/>
            <person name="Labutti K."/>
            <person name="Lipzen A."/>
            <person name="Ng V."/>
            <person name="Sandor L."/>
            <person name="Barry K."/>
            <person name="Martinez A.T."/>
            <person name="Xiao Y."/>
            <person name="Gibbons J.G."/>
            <person name="Terashima K."/>
            <person name="Hibbett D.S."/>
            <person name="Grigoriev I.V."/>
        </authorList>
    </citation>
    <scope>NUCLEOTIDE SEQUENCE</scope>
    <source>
        <strain evidence="1">TFB9207</strain>
    </source>
</reference>
<evidence type="ECO:0000313" key="2">
    <source>
        <dbReference type="Proteomes" id="UP001163846"/>
    </source>
</evidence>
<protein>
    <submittedName>
        <fullName evidence="1">Uncharacterized protein</fullName>
    </submittedName>
</protein>
<keyword evidence="2" id="KW-1185">Reference proteome</keyword>
<evidence type="ECO:0000313" key="1">
    <source>
        <dbReference type="EMBL" id="KAJ3839264.1"/>
    </source>
</evidence>
<organism evidence="1 2">
    <name type="scientific">Lentinula raphanica</name>
    <dbReference type="NCBI Taxonomy" id="153919"/>
    <lineage>
        <taxon>Eukaryota</taxon>
        <taxon>Fungi</taxon>
        <taxon>Dikarya</taxon>
        <taxon>Basidiomycota</taxon>
        <taxon>Agaricomycotina</taxon>
        <taxon>Agaricomycetes</taxon>
        <taxon>Agaricomycetidae</taxon>
        <taxon>Agaricales</taxon>
        <taxon>Marasmiineae</taxon>
        <taxon>Omphalotaceae</taxon>
        <taxon>Lentinula</taxon>
    </lineage>
</organism>
<comment type="caution">
    <text evidence="1">The sequence shown here is derived from an EMBL/GenBank/DDBJ whole genome shotgun (WGS) entry which is preliminary data.</text>
</comment>